<evidence type="ECO:0000313" key="1">
    <source>
        <dbReference type="EMBL" id="WLS45974.1"/>
    </source>
</evidence>
<dbReference type="AlphaFoldDB" id="A0AAJ6KYU2"/>
<dbReference type="Proteomes" id="UP001235874">
    <property type="component" value="Chromosome"/>
</dbReference>
<organism evidence="1 2">
    <name type="scientific">Micromonospora profundi</name>
    <dbReference type="NCBI Taxonomy" id="1420889"/>
    <lineage>
        <taxon>Bacteria</taxon>
        <taxon>Bacillati</taxon>
        <taxon>Actinomycetota</taxon>
        <taxon>Actinomycetes</taxon>
        <taxon>Micromonosporales</taxon>
        <taxon>Micromonosporaceae</taxon>
        <taxon>Micromonospora</taxon>
    </lineage>
</organism>
<dbReference type="RefSeq" id="WP_306272644.1">
    <property type="nucleotide sequence ID" value="NZ_CP130472.1"/>
</dbReference>
<keyword evidence="2" id="KW-1185">Reference proteome</keyword>
<reference evidence="1 2" key="1">
    <citation type="submission" date="2023-07" db="EMBL/GenBank/DDBJ databases">
        <title>Micromonospora profundi TRM 95458 converts glycerol to a new osmotic compound.</title>
        <authorList>
            <person name="Lu D."/>
        </authorList>
    </citation>
    <scope>NUCLEOTIDE SEQUENCE [LARGE SCALE GENOMIC DNA]</scope>
    <source>
        <strain evidence="1 2">TRM95458</strain>
    </source>
</reference>
<dbReference type="KEGG" id="mprn:Q3V37_01420"/>
<evidence type="ECO:0000313" key="2">
    <source>
        <dbReference type="Proteomes" id="UP001235874"/>
    </source>
</evidence>
<protein>
    <submittedName>
        <fullName evidence="1">Uncharacterized protein</fullName>
    </submittedName>
</protein>
<name>A0AAJ6KYU2_9ACTN</name>
<sequence length="95" mass="10390">MTDDFFELALVAMDKSGGVSERCDAISRMAELDPVKAKEILIGVASSWDEPGEILSQAGKSLGLLAAKAGYLSEWDLRDVTESAYEAYNEWLTLE</sequence>
<accession>A0AAJ6KYU2</accession>
<dbReference type="EMBL" id="CP130472">
    <property type="protein sequence ID" value="WLS45974.1"/>
    <property type="molecule type" value="Genomic_DNA"/>
</dbReference>
<gene>
    <name evidence="1" type="ORF">Q3V37_01420</name>
</gene>
<proteinExistence type="predicted"/>